<feature type="signal peptide" evidence="3">
    <location>
        <begin position="1"/>
        <end position="31"/>
    </location>
</feature>
<dbReference type="SMART" id="SM00869">
    <property type="entry name" value="Autotransporter"/>
    <property type="match status" value="1"/>
</dbReference>
<dbReference type="InterPro" id="IPR013425">
    <property type="entry name" value="Autotrns_rpt"/>
</dbReference>
<proteinExistence type="predicted"/>
<dbReference type="InterPro" id="IPR012332">
    <property type="entry name" value="Autotransporter_pectin_lyase_C"/>
</dbReference>
<evidence type="ECO:0000256" key="3">
    <source>
        <dbReference type="SAM" id="SignalP"/>
    </source>
</evidence>
<accession>A0A506UIC2</accession>
<evidence type="ECO:0000256" key="2">
    <source>
        <dbReference type="SAM" id="MobiDB-lite"/>
    </source>
</evidence>
<dbReference type="InterPro" id="IPR005546">
    <property type="entry name" value="Autotransporte_beta"/>
</dbReference>
<feature type="region of interest" description="Disordered" evidence="2">
    <location>
        <begin position="946"/>
        <end position="965"/>
    </location>
</feature>
<dbReference type="InterPro" id="IPR036709">
    <property type="entry name" value="Autotransporte_beta_dom_sf"/>
</dbReference>
<feature type="domain" description="Autotransporter" evidence="4">
    <location>
        <begin position="997"/>
        <end position="1281"/>
    </location>
</feature>
<keyword evidence="6" id="KW-1185">Reference proteome</keyword>
<keyword evidence="1 3" id="KW-0732">Signal</keyword>
<dbReference type="SUPFAM" id="SSF103515">
    <property type="entry name" value="Autotransporter"/>
    <property type="match status" value="1"/>
</dbReference>
<reference evidence="5 6" key="1">
    <citation type="submission" date="2019-06" db="EMBL/GenBank/DDBJ databases">
        <authorList>
            <person name="Li M."/>
        </authorList>
    </citation>
    <scope>NUCLEOTIDE SEQUENCE [LARGE SCALE GENOMIC DNA]</scope>
    <source>
        <strain evidence="5 6">BGMRC2036</strain>
    </source>
</reference>
<dbReference type="Pfam" id="PF12951">
    <property type="entry name" value="PATR"/>
    <property type="match status" value="2"/>
</dbReference>
<evidence type="ECO:0000313" key="5">
    <source>
        <dbReference type="EMBL" id="TPW33084.1"/>
    </source>
</evidence>
<organism evidence="5 6">
    <name type="scientific">Martelella alba</name>
    <dbReference type="NCBI Taxonomy" id="2590451"/>
    <lineage>
        <taxon>Bacteria</taxon>
        <taxon>Pseudomonadati</taxon>
        <taxon>Pseudomonadota</taxon>
        <taxon>Alphaproteobacteria</taxon>
        <taxon>Hyphomicrobiales</taxon>
        <taxon>Aurantimonadaceae</taxon>
        <taxon>Martelella</taxon>
    </lineage>
</organism>
<dbReference type="OrthoDB" id="7195851at2"/>
<dbReference type="InterPro" id="IPR011050">
    <property type="entry name" value="Pectin_lyase_fold/virulence"/>
</dbReference>
<feature type="chain" id="PRO_5021486247" description="Autotransporter domain-containing protein" evidence="3">
    <location>
        <begin position="32"/>
        <end position="1281"/>
    </location>
</feature>
<dbReference type="PROSITE" id="PS51208">
    <property type="entry name" value="AUTOTRANSPORTER"/>
    <property type="match status" value="1"/>
</dbReference>
<name>A0A506UIC2_9HYPH</name>
<dbReference type="NCBIfam" id="TIGR04393">
    <property type="entry name" value="rpt_T5SS_PEPC"/>
    <property type="match status" value="8"/>
</dbReference>
<dbReference type="Gene3D" id="2.40.128.130">
    <property type="entry name" value="Autotransporter beta-domain"/>
    <property type="match status" value="1"/>
</dbReference>
<gene>
    <name evidence="5" type="ORF">FJU08_00495</name>
</gene>
<dbReference type="RefSeq" id="WP_141147019.1">
    <property type="nucleotide sequence ID" value="NZ_VHLG01000001.1"/>
</dbReference>
<evidence type="ECO:0000259" key="4">
    <source>
        <dbReference type="PROSITE" id="PS51208"/>
    </source>
</evidence>
<protein>
    <recommendedName>
        <fullName evidence="4">Autotransporter domain-containing protein</fullName>
    </recommendedName>
</protein>
<sequence length="1281" mass="126757">MTKRKTASTTLKGLFLCSSALSLLLPAQSFAATFDWLGTNTSWYDADNWTTSDTTTNTYPGYDDTANINDTSVYPSLATDGGVNVGTLVIGTTGTGSMTSVAALQTQSITIGQDAGSTGTLSISTSGGYFSNTGAIYVGDGGTGTLSITDDADGNSQGLVIGNASTGSGTVTLSGSGSSLNIYGSLSEVGLRVGNSGTGTLTVSDGAYLQTNDTTIGLYSTGNGTMTVTGSDTVWEGYGDLEIGRGGTGTLTISDGAATISDNVSIGLFTGGVGTATVTGSDTTWTVYNDIVLGGNVDGTGTAGTGTLSVMDGAVMSATNATVGSATSSSGTVNVDGSGSQWALRGTLSVGDAGTGEVNISNGAEVTADSAVVGNAATGTGSITLSDSDSSLTTTNAITVASSGTGTVTVSDGATLSTNGAVIGENSGADGSVTLSGDGASWTNSSTLVVGQSGTGSLTVENGATATNTTTTIGADATGEGSVTVTGTGSTWTVNGDLTVADSGTGSLSVEDGGTVTSTQTVIGSASGSTGSVSVSGASSTWTVTGGITVGASGTGSLTVADGATVTTDSLTIASESGSTGSLNIGAADGETAAAAGSLDVDTVSFGSGTGTLVFNHTDSDYVFDTVVSGTGSILVESGTTILTAENTNEGTTAIYDGATLQIGNGGTTGSLGGNVSIADGGTLTFDRSDAISFAGTISGDGTLVKDGAGTLTLTADSDFSGTTSVTSGTLLVDGTLSSSLFNVASGATLGGSGTVGDVAVATGGTFQSGDENGAISVDGDLTFSTDATYVAYIADGSYMATVSGDVSFDSTEVAVTFAPGGTLKQSYTLLQAGSISGDYGATVSDLPSHFKGTVTDDGSELDLSLVYVGGDYSFSTLGQGVNNVLVSAFNDGKALSGALSAAMLLDGSDYENAMTTLGGELGVNATTAASFGMQSLLARTTNPSRMTNAWRPMTDESDTSDNDTLPTVAAGYWTTETRAQPQWDWAYTGRGSIYRDFAPSHSGWFEYSHQASSVGGDRQAGNSAADINGNIFEGGFMASLTPGSQIGVVIGGGNSRYDQNDQDGYANDTNFHAALVAMGQTEEGAYGTAALAVGVDGVDTNRTVSLNGVTDKLRGSYNATSVGGRAEGGFRIAANDFAVIPFAAASIAYTSAPGYHEKVTSGTGTSALAYGSSDILRGTVEAGIGFDTAAGRVPRSFSINGRAAYVYRYGNASGATASFIALPGYGFTIASNAPTGSAVAANLGATIRISTQTDISFTAYGEWSPDYSTLIASAKLRYIW</sequence>
<dbReference type="Proteomes" id="UP000318801">
    <property type="component" value="Unassembled WGS sequence"/>
</dbReference>
<dbReference type="InterPro" id="IPR030895">
    <property type="entry name" value="T5SS_PEPC_rpt"/>
</dbReference>
<dbReference type="EMBL" id="VHLG01000001">
    <property type="protein sequence ID" value="TPW33084.1"/>
    <property type="molecule type" value="Genomic_DNA"/>
</dbReference>
<evidence type="ECO:0000313" key="6">
    <source>
        <dbReference type="Proteomes" id="UP000318801"/>
    </source>
</evidence>
<dbReference type="Gene3D" id="2.160.20.20">
    <property type="match status" value="1"/>
</dbReference>
<dbReference type="SUPFAM" id="SSF51126">
    <property type="entry name" value="Pectin lyase-like"/>
    <property type="match status" value="1"/>
</dbReference>
<evidence type="ECO:0000256" key="1">
    <source>
        <dbReference type="ARBA" id="ARBA00022729"/>
    </source>
</evidence>
<comment type="caution">
    <text evidence="5">The sequence shown here is derived from an EMBL/GenBank/DDBJ whole genome shotgun (WGS) entry which is preliminary data.</text>
</comment>
<dbReference type="NCBIfam" id="TIGR02601">
    <property type="entry name" value="autotrns_rpt"/>
    <property type="match status" value="1"/>
</dbReference>